<sequence length="129" mass="14521">MASWDDLVLWVRVRYEVMAQDAQSMTFRLPTSEDRTQLVYVHHKGEVDGHDWLQIESPIGRLDEIDARRLLELAEDAVVGGAAAVGGVAVFRHATPLEDLSFAEFDGPFRLVTRIADQLEHALTGTDRY</sequence>
<organism evidence="1 2">
    <name type="scientific">Actinomycetospora cinnamomea</name>
    <dbReference type="NCBI Taxonomy" id="663609"/>
    <lineage>
        <taxon>Bacteria</taxon>
        <taxon>Bacillati</taxon>
        <taxon>Actinomycetota</taxon>
        <taxon>Actinomycetes</taxon>
        <taxon>Pseudonocardiales</taxon>
        <taxon>Pseudonocardiaceae</taxon>
        <taxon>Actinomycetospora</taxon>
    </lineage>
</organism>
<evidence type="ECO:0000313" key="2">
    <source>
        <dbReference type="Proteomes" id="UP000245639"/>
    </source>
</evidence>
<comment type="caution">
    <text evidence="1">The sequence shown here is derived from an EMBL/GenBank/DDBJ whole genome shotgun (WGS) entry which is preliminary data.</text>
</comment>
<protein>
    <submittedName>
        <fullName evidence="1">Uncharacterized protein</fullName>
    </submittedName>
</protein>
<dbReference type="SUPFAM" id="SSF69635">
    <property type="entry name" value="Type III secretory system chaperone-like"/>
    <property type="match status" value="1"/>
</dbReference>
<dbReference type="AlphaFoldDB" id="A0A2U1FBE4"/>
<proteinExistence type="predicted"/>
<dbReference type="OrthoDB" id="3575438at2"/>
<reference evidence="1 2" key="1">
    <citation type="submission" date="2018-04" db="EMBL/GenBank/DDBJ databases">
        <title>Genomic Encyclopedia of Type Strains, Phase IV (KMG-IV): sequencing the most valuable type-strain genomes for metagenomic binning, comparative biology and taxonomic classification.</title>
        <authorList>
            <person name="Goeker M."/>
        </authorList>
    </citation>
    <scope>NUCLEOTIDE SEQUENCE [LARGE SCALE GENOMIC DNA]</scope>
    <source>
        <strain evidence="1 2">DSM 45771</strain>
    </source>
</reference>
<accession>A0A2U1FBE4</accession>
<keyword evidence="2" id="KW-1185">Reference proteome</keyword>
<dbReference type="Proteomes" id="UP000245639">
    <property type="component" value="Unassembled WGS sequence"/>
</dbReference>
<dbReference type="RefSeq" id="WP_116708832.1">
    <property type="nucleotide sequence ID" value="NZ_QEKW01000006.1"/>
</dbReference>
<evidence type="ECO:0000313" key="1">
    <source>
        <dbReference type="EMBL" id="PVZ09484.1"/>
    </source>
</evidence>
<name>A0A2U1FBE4_9PSEU</name>
<gene>
    <name evidence="1" type="ORF">C8D89_106145</name>
</gene>
<dbReference type="EMBL" id="QEKW01000006">
    <property type="protein sequence ID" value="PVZ09484.1"/>
    <property type="molecule type" value="Genomic_DNA"/>
</dbReference>